<dbReference type="InterPro" id="IPR037107">
    <property type="entry name" value="Put_OMP_sf"/>
</dbReference>
<reference evidence="2" key="1">
    <citation type="submission" date="2018-05" db="EMBL/GenBank/DDBJ databases">
        <title>Azospirillum thermophila sp. nov., a novel isolated from hot spring.</title>
        <authorList>
            <person name="Zhao Z."/>
        </authorList>
    </citation>
    <scope>NUCLEOTIDE SEQUENCE [LARGE SCALE GENOMIC DNA]</scope>
    <source>
        <strain evidence="2">CFH 70021</strain>
    </source>
</reference>
<dbReference type="EMBL" id="CP029353">
    <property type="protein sequence ID" value="AWK86393.1"/>
    <property type="molecule type" value="Genomic_DNA"/>
</dbReference>
<dbReference type="AlphaFoldDB" id="A0A2S2CPE2"/>
<evidence type="ECO:0000313" key="1">
    <source>
        <dbReference type="EMBL" id="AWK86393.1"/>
    </source>
</evidence>
<dbReference type="Gene3D" id="2.40.128.140">
    <property type="entry name" value="Outer membrane protein"/>
    <property type="match status" value="1"/>
</dbReference>
<dbReference type="RefSeq" id="WP_109326445.1">
    <property type="nucleotide sequence ID" value="NZ_CP029353.1"/>
</dbReference>
<keyword evidence="2" id="KW-1185">Reference proteome</keyword>
<protein>
    <submittedName>
        <fullName evidence="1">DUF2219 domain-containing protein</fullName>
    </submittedName>
</protein>
<dbReference type="Proteomes" id="UP000245629">
    <property type="component" value="Chromosome 2"/>
</dbReference>
<dbReference type="InterPro" id="IPR018707">
    <property type="entry name" value="LpxR"/>
</dbReference>
<dbReference type="Pfam" id="PF09982">
    <property type="entry name" value="LpxR"/>
    <property type="match status" value="1"/>
</dbReference>
<sequence>MRGIAGGRVAVALAAGLSAGLGAGAGGAQDPAGRDAGPAAAPDGAERAGPSIGFWIDNDLFGGNTDRYYTNGFQFYYFSGDRPTYGSIDWLADLVPWIEPDGVRRYGFAFGQNIYTPSNLRARNPDPTDRPYAGWLYGRLSILNEAPRAVDRIDLDLGMVGPASLAEQTQKAVHKVVRGATYPEGWRYQLRDEPGVVLGYEHVWRGERPNTLGPLEWDLSPHVAGSVGNVLTMGAAGATLRLGGNMPAPVGALVMRPTSSIPYQDSDGRQSGTRGFSWYVYTSAEGRAVGRNIFLDGNSDKPGRSVEKRTLVGAVQAGVALRYGRYGLTYAQTIQTPEFEGQKSLTNYGSLRLSVQF</sequence>
<dbReference type="KEGG" id="azz:DEW08_09195"/>
<dbReference type="OrthoDB" id="9776275at2"/>
<name>A0A2S2CPE2_9PROT</name>
<organism evidence="1 2">
    <name type="scientific">Azospirillum thermophilum</name>
    <dbReference type="NCBI Taxonomy" id="2202148"/>
    <lineage>
        <taxon>Bacteria</taxon>
        <taxon>Pseudomonadati</taxon>
        <taxon>Pseudomonadota</taxon>
        <taxon>Alphaproteobacteria</taxon>
        <taxon>Rhodospirillales</taxon>
        <taxon>Azospirillaceae</taxon>
        <taxon>Azospirillum</taxon>
    </lineage>
</organism>
<accession>A0A2S2CPE2</accession>
<evidence type="ECO:0000313" key="2">
    <source>
        <dbReference type="Proteomes" id="UP000245629"/>
    </source>
</evidence>
<gene>
    <name evidence="1" type="ORF">DEW08_09195</name>
</gene>
<proteinExistence type="predicted"/>